<keyword evidence="4" id="KW-1185">Reference proteome</keyword>
<evidence type="ECO:0000256" key="1">
    <source>
        <dbReference type="SAM" id="MobiDB-lite"/>
    </source>
</evidence>
<dbReference type="EMBL" id="ATLV01014586">
    <property type="status" value="NOT_ANNOTATED_CDS"/>
    <property type="molecule type" value="Genomic_DNA"/>
</dbReference>
<dbReference type="AlphaFoldDB" id="A0A084VME8"/>
<evidence type="ECO:0000313" key="3">
    <source>
        <dbReference type="EnsemblMetazoa" id="ASIC006473-PA"/>
    </source>
</evidence>
<accession>A0A084VME8</accession>
<proteinExistence type="predicted"/>
<protein>
    <submittedName>
        <fullName evidence="2 3">Uncharacterized protein</fullName>
    </submittedName>
</protein>
<evidence type="ECO:0000313" key="2">
    <source>
        <dbReference type="EMBL" id="KFB39142.1"/>
    </source>
</evidence>
<dbReference type="VEuPathDB" id="VectorBase:ASIC006473"/>
<gene>
    <name evidence="2" type="ORF">ZHAS_00006473</name>
</gene>
<sequence>MSTDLDTNCGASGAKRQRVIVHIDRSSNEQRGRLEKYYNSPRVREGHTHVSRHTRATPSRRGA</sequence>
<feature type="compositionally biased region" description="Basic and acidic residues" evidence="1">
    <location>
        <begin position="38"/>
        <end position="48"/>
    </location>
</feature>
<organism evidence="2">
    <name type="scientific">Anopheles sinensis</name>
    <name type="common">Mosquito</name>
    <dbReference type="NCBI Taxonomy" id="74873"/>
    <lineage>
        <taxon>Eukaryota</taxon>
        <taxon>Metazoa</taxon>
        <taxon>Ecdysozoa</taxon>
        <taxon>Arthropoda</taxon>
        <taxon>Hexapoda</taxon>
        <taxon>Insecta</taxon>
        <taxon>Pterygota</taxon>
        <taxon>Neoptera</taxon>
        <taxon>Endopterygota</taxon>
        <taxon>Diptera</taxon>
        <taxon>Nematocera</taxon>
        <taxon>Culicoidea</taxon>
        <taxon>Culicidae</taxon>
        <taxon>Anophelinae</taxon>
        <taxon>Anopheles</taxon>
    </lineage>
</organism>
<evidence type="ECO:0000313" key="4">
    <source>
        <dbReference type="Proteomes" id="UP000030765"/>
    </source>
</evidence>
<feature type="region of interest" description="Disordered" evidence="1">
    <location>
        <begin position="38"/>
        <end position="63"/>
    </location>
</feature>
<dbReference type="EnsemblMetazoa" id="ASIC006473-RA">
    <property type="protein sequence ID" value="ASIC006473-PA"/>
    <property type="gene ID" value="ASIC006473"/>
</dbReference>
<name>A0A084VME8_ANOSI</name>
<dbReference type="EMBL" id="KE524975">
    <property type="protein sequence ID" value="KFB39142.1"/>
    <property type="molecule type" value="Genomic_DNA"/>
</dbReference>
<dbReference type="Proteomes" id="UP000030765">
    <property type="component" value="Unassembled WGS sequence"/>
</dbReference>
<reference evidence="3" key="2">
    <citation type="submission" date="2020-05" db="UniProtKB">
        <authorList>
            <consortium name="EnsemblMetazoa"/>
        </authorList>
    </citation>
    <scope>IDENTIFICATION</scope>
</reference>
<reference evidence="2 4" key="1">
    <citation type="journal article" date="2014" name="BMC Genomics">
        <title>Genome sequence of Anopheles sinensis provides insight into genetics basis of mosquito competence for malaria parasites.</title>
        <authorList>
            <person name="Zhou D."/>
            <person name="Zhang D."/>
            <person name="Ding G."/>
            <person name="Shi L."/>
            <person name="Hou Q."/>
            <person name="Ye Y."/>
            <person name="Xu Y."/>
            <person name="Zhou H."/>
            <person name="Xiong C."/>
            <person name="Li S."/>
            <person name="Yu J."/>
            <person name="Hong S."/>
            <person name="Yu X."/>
            <person name="Zou P."/>
            <person name="Chen C."/>
            <person name="Chang X."/>
            <person name="Wang W."/>
            <person name="Lv Y."/>
            <person name="Sun Y."/>
            <person name="Ma L."/>
            <person name="Shen B."/>
            <person name="Zhu C."/>
        </authorList>
    </citation>
    <scope>NUCLEOTIDE SEQUENCE [LARGE SCALE GENOMIC DNA]</scope>
</reference>